<evidence type="ECO:0000256" key="1">
    <source>
        <dbReference type="SAM" id="MobiDB-lite"/>
    </source>
</evidence>
<dbReference type="RefSeq" id="XP_029225955.1">
    <property type="nucleotide sequence ID" value="XM_029374001.1"/>
</dbReference>
<feature type="compositionally biased region" description="Basic and acidic residues" evidence="1">
    <location>
        <begin position="49"/>
        <end position="67"/>
    </location>
</feature>
<gene>
    <name evidence="2" type="ORF">Tco025E_07134</name>
</gene>
<keyword evidence="3" id="KW-1185">Reference proteome</keyword>
<evidence type="ECO:0000313" key="2">
    <source>
        <dbReference type="EMBL" id="RNF09040.1"/>
    </source>
</evidence>
<sequence>MNEASRNGTINLHTEYQEQFQFRHLPRELSPPPRNPYTMTPTKQYYTKAAKDAYKPVDPSAYKRERPLEEEEEVGPRHVDPDHFRSTTQDAYKPVDPSAYRRERPQEEEEEVGPRHVDPDHFRSTTQ</sequence>
<feature type="compositionally biased region" description="Basic and acidic residues" evidence="1">
    <location>
        <begin position="74"/>
        <end position="85"/>
    </location>
</feature>
<protein>
    <submittedName>
        <fullName evidence="2">Microtubule-associated protein</fullName>
    </submittedName>
</protein>
<reference evidence="2 3" key="1">
    <citation type="journal article" date="2018" name="BMC Genomics">
        <title>Genomic comparison of Trypanosoma conorhini and Trypanosoma rangeli to Trypanosoma cruzi strains of high and low virulence.</title>
        <authorList>
            <person name="Bradwell K.R."/>
            <person name="Koparde V.N."/>
            <person name="Matveyev A.V."/>
            <person name="Serrano M.G."/>
            <person name="Alves J.M."/>
            <person name="Parikh H."/>
            <person name="Huang B."/>
            <person name="Lee V."/>
            <person name="Espinosa-Alvarez O."/>
            <person name="Ortiz P.A."/>
            <person name="Costa-Martins A.G."/>
            <person name="Teixeira M.M."/>
            <person name="Buck G.A."/>
        </authorList>
    </citation>
    <scope>NUCLEOTIDE SEQUENCE [LARGE SCALE GENOMIC DNA]</scope>
    <source>
        <strain evidence="2 3">025E</strain>
    </source>
</reference>
<dbReference type="Proteomes" id="UP000284403">
    <property type="component" value="Unassembled WGS sequence"/>
</dbReference>
<dbReference type="GeneID" id="40320745"/>
<organism evidence="2 3">
    <name type="scientific">Trypanosoma conorhini</name>
    <dbReference type="NCBI Taxonomy" id="83891"/>
    <lineage>
        <taxon>Eukaryota</taxon>
        <taxon>Discoba</taxon>
        <taxon>Euglenozoa</taxon>
        <taxon>Kinetoplastea</taxon>
        <taxon>Metakinetoplastina</taxon>
        <taxon>Trypanosomatida</taxon>
        <taxon>Trypanosomatidae</taxon>
        <taxon>Trypanosoma</taxon>
    </lineage>
</organism>
<name>A0A422NU98_9TRYP</name>
<dbReference type="AlphaFoldDB" id="A0A422NU98"/>
<accession>A0A422NU98</accession>
<feature type="non-terminal residue" evidence="2">
    <location>
        <position position="127"/>
    </location>
</feature>
<comment type="caution">
    <text evidence="2">The sequence shown here is derived from an EMBL/GenBank/DDBJ whole genome shotgun (WGS) entry which is preliminary data.</text>
</comment>
<dbReference type="OrthoDB" id="250204at2759"/>
<dbReference type="EMBL" id="MKKU01000520">
    <property type="protein sequence ID" value="RNF09040.1"/>
    <property type="molecule type" value="Genomic_DNA"/>
</dbReference>
<feature type="compositionally biased region" description="Polar residues" evidence="1">
    <location>
        <begin position="1"/>
        <end position="20"/>
    </location>
</feature>
<feature type="compositionally biased region" description="Basic and acidic residues" evidence="1">
    <location>
        <begin position="112"/>
        <end position="127"/>
    </location>
</feature>
<proteinExistence type="predicted"/>
<feature type="region of interest" description="Disordered" evidence="1">
    <location>
        <begin position="1"/>
        <end position="127"/>
    </location>
</feature>
<evidence type="ECO:0000313" key="3">
    <source>
        <dbReference type="Proteomes" id="UP000284403"/>
    </source>
</evidence>